<sequence>MIEKHAAVEDNCIVDFYRSAFKSLKEDLSEEEKGERRKKEGPVGYAAPEAAALLERDGPRGNLITKVAQSYARLREVLATWEKFGTWIIVYPMVDVGEVEILKDVINLVKKHIEEGGQVVTAWTPITEQNLPQWRAMMELWKTLDSTFQKFAAAGQMSPTASSTIKDGKLFLEAGCPEGSAQFYRTYGGVAAAKHLYDAIRKKAPNARLPEMASSENVSMGASTPRRGGMWERRSSPPRKQRRQL</sequence>
<dbReference type="WBParaSite" id="NBR_0001407601-mRNA-1">
    <property type="protein sequence ID" value="NBR_0001407601-mRNA-1"/>
    <property type="gene ID" value="NBR_0001407601"/>
</dbReference>
<accession>A0A0N4YC29</accession>
<reference evidence="4" key="1">
    <citation type="submission" date="2017-02" db="UniProtKB">
        <authorList>
            <consortium name="WormBaseParasite"/>
        </authorList>
    </citation>
    <scope>IDENTIFICATION</scope>
</reference>
<reference evidence="2 3" key="2">
    <citation type="submission" date="2018-11" db="EMBL/GenBank/DDBJ databases">
        <authorList>
            <consortium name="Pathogen Informatics"/>
        </authorList>
    </citation>
    <scope>NUCLEOTIDE SEQUENCE [LARGE SCALE GENOMIC DNA]</scope>
</reference>
<feature type="compositionally biased region" description="Basic residues" evidence="1">
    <location>
        <begin position="236"/>
        <end position="245"/>
    </location>
</feature>
<protein>
    <submittedName>
        <fullName evidence="4">Aldolase</fullName>
    </submittedName>
</protein>
<keyword evidence="3" id="KW-1185">Reference proteome</keyword>
<proteinExistence type="predicted"/>
<dbReference type="STRING" id="27835.A0A0N4YC29"/>
<name>A0A0N4YC29_NIPBR</name>
<feature type="region of interest" description="Disordered" evidence="1">
    <location>
        <begin position="208"/>
        <end position="245"/>
    </location>
</feature>
<evidence type="ECO:0000313" key="3">
    <source>
        <dbReference type="Proteomes" id="UP000271162"/>
    </source>
</evidence>
<dbReference type="Proteomes" id="UP000271162">
    <property type="component" value="Unassembled WGS sequence"/>
</dbReference>
<gene>
    <name evidence="2" type="ORF">NBR_LOCUS14077</name>
</gene>
<evidence type="ECO:0000313" key="2">
    <source>
        <dbReference type="EMBL" id="VDL77666.1"/>
    </source>
</evidence>
<evidence type="ECO:0000313" key="4">
    <source>
        <dbReference type="WBParaSite" id="NBR_0001407601-mRNA-1"/>
    </source>
</evidence>
<dbReference type="AlphaFoldDB" id="A0A0N4YC29"/>
<evidence type="ECO:0000256" key="1">
    <source>
        <dbReference type="SAM" id="MobiDB-lite"/>
    </source>
</evidence>
<dbReference type="EMBL" id="UYSL01021236">
    <property type="protein sequence ID" value="VDL77666.1"/>
    <property type="molecule type" value="Genomic_DNA"/>
</dbReference>
<organism evidence="4">
    <name type="scientific">Nippostrongylus brasiliensis</name>
    <name type="common">Rat hookworm</name>
    <dbReference type="NCBI Taxonomy" id="27835"/>
    <lineage>
        <taxon>Eukaryota</taxon>
        <taxon>Metazoa</taxon>
        <taxon>Ecdysozoa</taxon>
        <taxon>Nematoda</taxon>
        <taxon>Chromadorea</taxon>
        <taxon>Rhabditida</taxon>
        <taxon>Rhabditina</taxon>
        <taxon>Rhabditomorpha</taxon>
        <taxon>Strongyloidea</taxon>
        <taxon>Heligmosomidae</taxon>
        <taxon>Nippostrongylus</taxon>
    </lineage>
</organism>
<dbReference type="OMA" id="RAMMELW"/>